<protein>
    <submittedName>
        <fullName evidence="1">Uncharacterized protein</fullName>
    </submittedName>
</protein>
<evidence type="ECO:0000313" key="2">
    <source>
        <dbReference type="Proteomes" id="UP000030665"/>
    </source>
</evidence>
<reference evidence="1" key="1">
    <citation type="submission" date="2014-01" db="EMBL/GenBank/DDBJ databases">
        <authorList>
            <person name="Aslett M."/>
        </authorList>
    </citation>
    <scope>NUCLEOTIDE SEQUENCE</scope>
</reference>
<evidence type="ECO:0000313" key="1">
    <source>
        <dbReference type="EMBL" id="CDW57594.1"/>
    </source>
</evidence>
<name>A0A077ZCL7_TRITR</name>
<keyword evidence="2" id="KW-1185">Reference proteome</keyword>
<dbReference type="AlphaFoldDB" id="A0A077ZCL7"/>
<gene>
    <name evidence="1" type="ORF">TTRE_0000588601</name>
</gene>
<dbReference type="EMBL" id="HG806185">
    <property type="protein sequence ID" value="CDW57594.1"/>
    <property type="molecule type" value="Genomic_DNA"/>
</dbReference>
<sequence length="107" mass="12746">MICNGCCILTRPSVRDDRRYWAADTIKRPQKRRKLWITKYANLAKLDTTKHSNPELEKLKAHLEKKNTKEIVQLPKDRKAQKTTRPLGERERTIMRVDQRLIQMLYG</sequence>
<proteinExistence type="predicted"/>
<reference evidence="1" key="2">
    <citation type="submission" date="2014-03" db="EMBL/GenBank/DDBJ databases">
        <title>The whipworm genome and dual-species transcriptomics of an intimate host-pathogen interaction.</title>
        <authorList>
            <person name="Foth B.J."/>
            <person name="Tsai I.J."/>
            <person name="Reid A.J."/>
            <person name="Bancroft A.J."/>
            <person name="Nichol S."/>
            <person name="Tracey A."/>
            <person name="Holroyd N."/>
            <person name="Cotton J.A."/>
            <person name="Stanley E.J."/>
            <person name="Zarowiecki M."/>
            <person name="Liu J.Z."/>
            <person name="Huckvale T."/>
            <person name="Cooper P.J."/>
            <person name="Grencis R.K."/>
            <person name="Berriman M."/>
        </authorList>
    </citation>
    <scope>NUCLEOTIDE SEQUENCE [LARGE SCALE GENOMIC DNA]</scope>
</reference>
<accession>A0A077ZCL7</accession>
<organism evidence="1 2">
    <name type="scientific">Trichuris trichiura</name>
    <name type="common">Whipworm</name>
    <name type="synonym">Trichocephalus trichiurus</name>
    <dbReference type="NCBI Taxonomy" id="36087"/>
    <lineage>
        <taxon>Eukaryota</taxon>
        <taxon>Metazoa</taxon>
        <taxon>Ecdysozoa</taxon>
        <taxon>Nematoda</taxon>
        <taxon>Enoplea</taxon>
        <taxon>Dorylaimia</taxon>
        <taxon>Trichinellida</taxon>
        <taxon>Trichuridae</taxon>
        <taxon>Trichuris</taxon>
    </lineage>
</organism>
<dbReference type="Proteomes" id="UP000030665">
    <property type="component" value="Unassembled WGS sequence"/>
</dbReference>